<organism evidence="3 4">
    <name type="scientific">Penicillium steckii</name>
    <dbReference type="NCBI Taxonomy" id="303698"/>
    <lineage>
        <taxon>Eukaryota</taxon>
        <taxon>Fungi</taxon>
        <taxon>Dikarya</taxon>
        <taxon>Ascomycota</taxon>
        <taxon>Pezizomycotina</taxon>
        <taxon>Eurotiomycetes</taxon>
        <taxon>Eurotiomycetidae</taxon>
        <taxon>Eurotiales</taxon>
        <taxon>Aspergillaceae</taxon>
        <taxon>Penicillium</taxon>
    </lineage>
</organism>
<feature type="transmembrane region" description="Helical" evidence="2">
    <location>
        <begin position="217"/>
        <end position="237"/>
    </location>
</feature>
<proteinExistence type="predicted"/>
<feature type="transmembrane region" description="Helical" evidence="2">
    <location>
        <begin position="120"/>
        <end position="141"/>
    </location>
</feature>
<evidence type="ECO:0000256" key="2">
    <source>
        <dbReference type="SAM" id="Phobius"/>
    </source>
</evidence>
<comment type="caution">
    <text evidence="3">The sequence shown here is derived from an EMBL/GenBank/DDBJ whole genome shotgun (WGS) entry which is preliminary data.</text>
</comment>
<evidence type="ECO:0000313" key="4">
    <source>
        <dbReference type="Proteomes" id="UP000191285"/>
    </source>
</evidence>
<name>A0A1V6T0R3_9EURO</name>
<evidence type="ECO:0000313" key="3">
    <source>
        <dbReference type="EMBL" id="OQE19604.1"/>
    </source>
</evidence>
<keyword evidence="2" id="KW-1133">Transmembrane helix</keyword>
<feature type="compositionally biased region" description="Pro residues" evidence="1">
    <location>
        <begin position="36"/>
        <end position="46"/>
    </location>
</feature>
<sequence length="262" mass="29699">MSFIFLKVLELGYNRHKKNKAAKKAQKEAELYYGQPPYPNGQPQPYPMSEYPTGLGPGTDTRFPAPPQPPQSKREKLAYMLISIVRFFQFVLGLTVIGLYGRDVRHDHKYDDTWNSKWVYALITGCLATLTAMIHLVIPFLMRKSASASARGAGITSKPAIQLPQFVWEFVLCILWLTLFGLFGKMYIGVYPEKKDEKDSKESGLGDSGRIDRMRHAVWIDLINLLLWVSTSSWILLKWLKARRAQAGSVVVDAEKGDENSI</sequence>
<evidence type="ECO:0008006" key="5">
    <source>
        <dbReference type="Google" id="ProtNLM"/>
    </source>
</evidence>
<feature type="transmembrane region" description="Helical" evidence="2">
    <location>
        <begin position="77"/>
        <end position="100"/>
    </location>
</feature>
<dbReference type="Proteomes" id="UP000191285">
    <property type="component" value="Unassembled WGS sequence"/>
</dbReference>
<feature type="region of interest" description="Disordered" evidence="1">
    <location>
        <begin position="32"/>
        <end position="71"/>
    </location>
</feature>
<accession>A0A1V6T0R3</accession>
<keyword evidence="2" id="KW-0812">Transmembrane</keyword>
<feature type="transmembrane region" description="Helical" evidence="2">
    <location>
        <begin position="166"/>
        <end position="188"/>
    </location>
</feature>
<gene>
    <name evidence="3" type="ORF">PENSTE_c015G00774</name>
</gene>
<dbReference type="OrthoDB" id="5363290at2759"/>
<dbReference type="PANTHER" id="PTHR42083:SF1">
    <property type="entry name" value="MARVEL DOMAIN-CONTAINING PROTEIN"/>
    <property type="match status" value="1"/>
</dbReference>
<evidence type="ECO:0000256" key="1">
    <source>
        <dbReference type="SAM" id="MobiDB-lite"/>
    </source>
</evidence>
<keyword evidence="2" id="KW-0472">Membrane</keyword>
<protein>
    <recommendedName>
        <fullName evidence="5">MARVEL domain-containing protein</fullName>
    </recommendedName>
</protein>
<keyword evidence="4" id="KW-1185">Reference proteome</keyword>
<reference evidence="4" key="1">
    <citation type="journal article" date="2017" name="Nat. Microbiol.">
        <title>Global analysis of biosynthetic gene clusters reveals vast potential of secondary metabolite production in Penicillium species.</title>
        <authorList>
            <person name="Nielsen J.C."/>
            <person name="Grijseels S."/>
            <person name="Prigent S."/>
            <person name="Ji B."/>
            <person name="Dainat J."/>
            <person name="Nielsen K.F."/>
            <person name="Frisvad J.C."/>
            <person name="Workman M."/>
            <person name="Nielsen J."/>
        </authorList>
    </citation>
    <scope>NUCLEOTIDE SEQUENCE [LARGE SCALE GENOMIC DNA]</scope>
    <source>
        <strain evidence="4">IBT 24891</strain>
    </source>
</reference>
<dbReference type="EMBL" id="MLKD01000015">
    <property type="protein sequence ID" value="OQE19604.1"/>
    <property type="molecule type" value="Genomic_DNA"/>
</dbReference>
<dbReference type="AlphaFoldDB" id="A0A1V6T0R3"/>
<dbReference type="PANTHER" id="PTHR42083">
    <property type="entry name" value="MARVEL DOMAIN-CONTAINING PROTEIN"/>
    <property type="match status" value="1"/>
</dbReference>